<dbReference type="RefSeq" id="WP_223098541.1">
    <property type="nucleotide sequence ID" value="NZ_CP061913.1"/>
</dbReference>
<organism evidence="1 2">
    <name type="scientific">Dactylosporangium vinaceum</name>
    <dbReference type="NCBI Taxonomy" id="53362"/>
    <lineage>
        <taxon>Bacteria</taxon>
        <taxon>Bacillati</taxon>
        <taxon>Actinomycetota</taxon>
        <taxon>Actinomycetes</taxon>
        <taxon>Micromonosporales</taxon>
        <taxon>Micromonosporaceae</taxon>
        <taxon>Dactylosporangium</taxon>
    </lineage>
</organism>
<gene>
    <name evidence="1" type="ORF">ACFFTR_46255</name>
</gene>
<dbReference type="EMBL" id="JBHMCA010000082">
    <property type="protein sequence ID" value="MFB9450528.1"/>
    <property type="molecule type" value="Genomic_DNA"/>
</dbReference>
<sequence>MGFGVMQAPLIDLTITSAPAFGVATSGGSVSAMPVRGSRGFRPSGAAPQPPLRSCAVVAGAARSGKTALVNALIRRPAEPMEAGDAWLVFRHGDRPEAWAYVPGHREPRPFPERSSVKGPVRPARRIEVTHPSPLLKRVTLIDTPGSGGLDAVSAEISLDAAADGLGLLFVVDAAAPLGRADLDLLGAAADRLQRIAFVLTRIDQHDEWPEVLAANRALLAALGPRLATAPWFPVSLDPASVFGVAELRHQLEAWADEQGAADEEAAARTGGVAAATVSAVGDGWQEHLEREIRTRRLAAIERVSIDLATIHVRCVQELGSGKGCPELPRVLDRQLHALSVRSTRQLDADTRDVIGAVFGELLDTPPDAAVLARIAGAARRAVDAARDEGRERDRALLVTTTSGVAALTGAGALDSLSATGAAEPGDAGRVVSPLGIGLNAGSYAMWQARHAPGGPPKLPDKKDCRRWLQHALREIEVELGHELSERYAELRQALSIIAGDAVDHGVLLA</sequence>
<proteinExistence type="predicted"/>
<keyword evidence="2" id="KW-1185">Reference proteome</keyword>
<dbReference type="InterPro" id="IPR027417">
    <property type="entry name" value="P-loop_NTPase"/>
</dbReference>
<comment type="caution">
    <text evidence="1">The sequence shown here is derived from an EMBL/GenBank/DDBJ whole genome shotgun (WGS) entry which is preliminary data.</text>
</comment>
<dbReference type="Proteomes" id="UP001589608">
    <property type="component" value="Unassembled WGS sequence"/>
</dbReference>
<name>A0ABV5MPN9_9ACTN</name>
<dbReference type="SUPFAM" id="SSF52540">
    <property type="entry name" value="P-loop containing nucleoside triphosphate hydrolases"/>
    <property type="match status" value="1"/>
</dbReference>
<evidence type="ECO:0000313" key="1">
    <source>
        <dbReference type="EMBL" id="MFB9450528.1"/>
    </source>
</evidence>
<protein>
    <recommendedName>
        <fullName evidence="3">G domain-containing protein</fullName>
    </recommendedName>
</protein>
<evidence type="ECO:0008006" key="3">
    <source>
        <dbReference type="Google" id="ProtNLM"/>
    </source>
</evidence>
<dbReference type="Gene3D" id="3.40.50.300">
    <property type="entry name" value="P-loop containing nucleotide triphosphate hydrolases"/>
    <property type="match status" value="1"/>
</dbReference>
<evidence type="ECO:0000313" key="2">
    <source>
        <dbReference type="Proteomes" id="UP001589608"/>
    </source>
</evidence>
<accession>A0ABV5MPN9</accession>
<reference evidence="1 2" key="1">
    <citation type="submission" date="2024-09" db="EMBL/GenBank/DDBJ databases">
        <authorList>
            <person name="Sun Q."/>
            <person name="Mori K."/>
        </authorList>
    </citation>
    <scope>NUCLEOTIDE SEQUENCE [LARGE SCALE GENOMIC DNA]</scope>
    <source>
        <strain evidence="1 2">JCM 3307</strain>
    </source>
</reference>